<evidence type="ECO:0000313" key="8">
    <source>
        <dbReference type="Proteomes" id="UP000249229"/>
    </source>
</evidence>
<sequence length="429" mass="45737">MFETDADDGARHRIVIVGGGVAGLDLAVSLGRHPALSVTVIDLATAHVWKPMLHSIAAGTRASADVALPYAAQAQRHGFTYIAGRARAVDRATRRVHVDSFALHGRELLPERDIGYDTLVLAIGSVAAPFGVDGVEDHARHIDTLEEAQAFQADLLPRLVEAAHAGRRLAVAIVGGGATGVQLAAELVQMADIADSYGLDGSRSTIDVTLVDRGSRLLPAFPETISTAVRERLERLGVRVRTDIDVTAATPGGLHVAGADVAADLTVWAAGVQAAPLAVDLPRDRSDRILVDCACRAVEDPHIYAIGDCASLTSPGNDRPLPPTAQVAYQQAVHLASALPRHVAGRSIAPFRFREFGALVRLGTYDGYAELGKFGFLSGVVRGRLARFGHALLYRRHQTRLHGLRPMLRLWMSDILVGDLRPAAVISET</sequence>
<dbReference type="PANTHER" id="PTHR42913">
    <property type="entry name" value="APOPTOSIS-INDUCING FACTOR 1"/>
    <property type="match status" value="1"/>
</dbReference>
<dbReference type="Proteomes" id="UP000249229">
    <property type="component" value="Unassembled WGS sequence"/>
</dbReference>
<keyword evidence="4" id="KW-0274">FAD</keyword>
<comment type="cofactor">
    <cofactor evidence="1">
        <name>FAD</name>
        <dbReference type="ChEBI" id="CHEBI:57692"/>
    </cofactor>
</comment>
<proteinExistence type="inferred from homology"/>
<evidence type="ECO:0000313" key="7">
    <source>
        <dbReference type="EMBL" id="PZQ58242.1"/>
    </source>
</evidence>
<organism evidence="7 8">
    <name type="scientific">Sphingomonas taxi</name>
    <dbReference type="NCBI Taxonomy" id="1549858"/>
    <lineage>
        <taxon>Bacteria</taxon>
        <taxon>Pseudomonadati</taxon>
        <taxon>Pseudomonadota</taxon>
        <taxon>Alphaproteobacteria</taxon>
        <taxon>Sphingomonadales</taxon>
        <taxon>Sphingomonadaceae</taxon>
        <taxon>Sphingomonas</taxon>
    </lineage>
</organism>
<dbReference type="InterPro" id="IPR023753">
    <property type="entry name" value="FAD/NAD-binding_dom"/>
</dbReference>
<dbReference type="PRINTS" id="PR00411">
    <property type="entry name" value="PNDRDTASEI"/>
</dbReference>
<comment type="similarity">
    <text evidence="2">Belongs to the NADH dehydrogenase family.</text>
</comment>
<keyword evidence="3" id="KW-0285">Flavoprotein</keyword>
<name>A0A2W5NXE4_9SPHN</name>
<dbReference type="Gene3D" id="3.50.50.100">
    <property type="match status" value="1"/>
</dbReference>
<accession>A0A2W5NXE4</accession>
<dbReference type="InterPro" id="IPR051169">
    <property type="entry name" value="NADH-Q_oxidoreductase"/>
</dbReference>
<feature type="domain" description="FAD/NAD(P)-binding" evidence="6">
    <location>
        <begin position="13"/>
        <end position="332"/>
    </location>
</feature>
<dbReference type="InterPro" id="IPR036188">
    <property type="entry name" value="FAD/NAD-bd_sf"/>
</dbReference>
<comment type="caution">
    <text evidence="7">The sequence shown here is derived from an EMBL/GenBank/DDBJ whole genome shotgun (WGS) entry which is preliminary data.</text>
</comment>
<dbReference type="Pfam" id="PF07992">
    <property type="entry name" value="Pyr_redox_2"/>
    <property type="match status" value="1"/>
</dbReference>
<protein>
    <submittedName>
        <fullName evidence="7">FAD-dependent oxidoreductase</fullName>
    </submittedName>
</protein>
<dbReference type="SUPFAM" id="SSF51905">
    <property type="entry name" value="FAD/NAD(P)-binding domain"/>
    <property type="match status" value="1"/>
</dbReference>
<dbReference type="GO" id="GO:0003955">
    <property type="term" value="F:NAD(P)H dehydrogenase (quinone) activity"/>
    <property type="evidence" value="ECO:0007669"/>
    <property type="project" value="TreeGrafter"/>
</dbReference>
<evidence type="ECO:0000256" key="1">
    <source>
        <dbReference type="ARBA" id="ARBA00001974"/>
    </source>
</evidence>
<evidence type="ECO:0000256" key="2">
    <source>
        <dbReference type="ARBA" id="ARBA00005272"/>
    </source>
</evidence>
<dbReference type="AlphaFoldDB" id="A0A2W5NXE4"/>
<dbReference type="EMBL" id="QFQI01000020">
    <property type="protein sequence ID" value="PZQ58242.1"/>
    <property type="molecule type" value="Genomic_DNA"/>
</dbReference>
<evidence type="ECO:0000259" key="6">
    <source>
        <dbReference type="Pfam" id="PF07992"/>
    </source>
</evidence>
<dbReference type="PANTHER" id="PTHR42913:SF3">
    <property type="entry name" value="64 KDA MITOCHONDRIAL NADH DEHYDROGENASE (EUROFUNG)"/>
    <property type="match status" value="1"/>
</dbReference>
<evidence type="ECO:0000256" key="5">
    <source>
        <dbReference type="ARBA" id="ARBA00023002"/>
    </source>
</evidence>
<reference evidence="7 8" key="1">
    <citation type="submission" date="2017-08" db="EMBL/GenBank/DDBJ databases">
        <title>Infants hospitalized years apart are colonized by the same room-sourced microbial strains.</title>
        <authorList>
            <person name="Brooks B."/>
            <person name="Olm M.R."/>
            <person name="Firek B.A."/>
            <person name="Baker R."/>
            <person name="Thomas B.C."/>
            <person name="Morowitz M.J."/>
            <person name="Banfield J.F."/>
        </authorList>
    </citation>
    <scope>NUCLEOTIDE SEQUENCE [LARGE SCALE GENOMIC DNA]</scope>
    <source>
        <strain evidence="7">S2_005_001_R1_22</strain>
    </source>
</reference>
<dbReference type="PRINTS" id="PR00368">
    <property type="entry name" value="FADPNR"/>
</dbReference>
<keyword evidence="5" id="KW-0560">Oxidoreductase</keyword>
<dbReference type="GO" id="GO:0019646">
    <property type="term" value="P:aerobic electron transport chain"/>
    <property type="evidence" value="ECO:0007669"/>
    <property type="project" value="TreeGrafter"/>
</dbReference>
<evidence type="ECO:0000256" key="3">
    <source>
        <dbReference type="ARBA" id="ARBA00022630"/>
    </source>
</evidence>
<gene>
    <name evidence="7" type="ORF">DI544_14800</name>
</gene>
<evidence type="ECO:0000256" key="4">
    <source>
        <dbReference type="ARBA" id="ARBA00022827"/>
    </source>
</evidence>